<evidence type="ECO:0000313" key="2">
    <source>
        <dbReference type="EMBL" id="GMN30498.1"/>
    </source>
</evidence>
<proteinExistence type="predicted"/>
<sequence>MKRGLTLHGNEEKSKQDPKPEKPIREIPTNKQTNSLTCPWFSIFEETDEEKSHSWIERMSAVEERDRACQSSGSCSENNCTGEGRRSNGRTVRARREEVVAVVRN</sequence>
<organism evidence="2 3">
    <name type="scientific">Ficus carica</name>
    <name type="common">Common fig</name>
    <dbReference type="NCBI Taxonomy" id="3494"/>
    <lineage>
        <taxon>Eukaryota</taxon>
        <taxon>Viridiplantae</taxon>
        <taxon>Streptophyta</taxon>
        <taxon>Embryophyta</taxon>
        <taxon>Tracheophyta</taxon>
        <taxon>Spermatophyta</taxon>
        <taxon>Magnoliopsida</taxon>
        <taxon>eudicotyledons</taxon>
        <taxon>Gunneridae</taxon>
        <taxon>Pentapetalae</taxon>
        <taxon>rosids</taxon>
        <taxon>fabids</taxon>
        <taxon>Rosales</taxon>
        <taxon>Moraceae</taxon>
        <taxon>Ficeae</taxon>
        <taxon>Ficus</taxon>
    </lineage>
</organism>
<accession>A0AA87Z6K1</accession>
<gene>
    <name evidence="2" type="ORF">TIFTF001_002825</name>
</gene>
<protein>
    <submittedName>
        <fullName evidence="2">Uncharacterized protein</fullName>
    </submittedName>
</protein>
<feature type="region of interest" description="Disordered" evidence="1">
    <location>
        <begin position="1"/>
        <end position="33"/>
    </location>
</feature>
<feature type="compositionally biased region" description="Basic and acidic residues" evidence="1">
    <location>
        <begin position="9"/>
        <end position="25"/>
    </location>
</feature>
<evidence type="ECO:0000256" key="1">
    <source>
        <dbReference type="SAM" id="MobiDB-lite"/>
    </source>
</evidence>
<reference evidence="2" key="1">
    <citation type="submission" date="2023-07" db="EMBL/GenBank/DDBJ databases">
        <title>draft genome sequence of fig (Ficus carica).</title>
        <authorList>
            <person name="Takahashi T."/>
            <person name="Nishimura K."/>
        </authorList>
    </citation>
    <scope>NUCLEOTIDE SEQUENCE</scope>
</reference>
<name>A0AA87Z6K1_FICCA</name>
<comment type="caution">
    <text evidence="2">The sequence shown here is derived from an EMBL/GenBank/DDBJ whole genome shotgun (WGS) entry which is preliminary data.</text>
</comment>
<keyword evidence="3" id="KW-1185">Reference proteome</keyword>
<dbReference type="AlphaFoldDB" id="A0AA87Z6K1"/>
<feature type="region of interest" description="Disordered" evidence="1">
    <location>
        <begin position="67"/>
        <end position="93"/>
    </location>
</feature>
<dbReference type="EMBL" id="BTGU01000003">
    <property type="protein sequence ID" value="GMN30498.1"/>
    <property type="molecule type" value="Genomic_DNA"/>
</dbReference>
<dbReference type="Proteomes" id="UP001187192">
    <property type="component" value="Unassembled WGS sequence"/>
</dbReference>
<evidence type="ECO:0000313" key="3">
    <source>
        <dbReference type="Proteomes" id="UP001187192"/>
    </source>
</evidence>
<feature type="compositionally biased region" description="Polar residues" evidence="1">
    <location>
        <begin position="69"/>
        <end position="81"/>
    </location>
</feature>